<keyword evidence="3" id="KW-0813">Transport</keyword>
<dbReference type="InterPro" id="IPR013057">
    <property type="entry name" value="AA_transpt_TM"/>
</dbReference>
<feature type="domain" description="Amino acid transporter transmembrane" evidence="7">
    <location>
        <begin position="76"/>
        <end position="424"/>
    </location>
</feature>
<accession>A0A835PG22</accession>
<feature type="transmembrane region" description="Helical" evidence="6">
    <location>
        <begin position="152"/>
        <end position="173"/>
    </location>
</feature>
<dbReference type="GO" id="GO:0015179">
    <property type="term" value="F:L-amino acid transmembrane transporter activity"/>
    <property type="evidence" value="ECO:0007669"/>
    <property type="project" value="TreeGrafter"/>
</dbReference>
<protein>
    <recommendedName>
        <fullName evidence="7">Amino acid transporter transmembrane domain-containing protein</fullName>
    </recommendedName>
</protein>
<feature type="transmembrane region" description="Helical" evidence="6">
    <location>
        <begin position="378"/>
        <end position="397"/>
    </location>
</feature>
<feature type="transmembrane region" description="Helical" evidence="6">
    <location>
        <begin position="295"/>
        <end position="319"/>
    </location>
</feature>
<comment type="caution">
    <text evidence="8">The sequence shown here is derived from an EMBL/GenBank/DDBJ whole genome shotgun (WGS) entry which is preliminary data.</text>
</comment>
<sequence length="475" mass="51608">HWDVKGVYDRYANHGGGKQHTQRVQLGHLEHLSSQADKEAQLPTCAACVEQNKVCKCGDQQNAELVLEKDNHKCENSSFAHSVINMIGMLIGLGQLSTPYALENGGWTSIFILLGLAMACAYTSHVIGKCLEENVTSKSYQDIGKQAFGRKGKIITSIFIYLEIFLSLVSYTISLHDNLSLAFIGTRINIPWLHISTNQLLTITAVLVALPSIWLRDLSSISFLSFGGIIMSVLIFITVGTIAALGNVKANKSIPIIQIHKIPGITGLYIFSYAGHIVFPNLYRAMKDTSKFTKVAITSFSLVTIHYTAIAIIGAKLFGSSVSSQITLSMPPHLLLTKIALWATVLTPMTKYALEFAPFAIQLEHSLPSSMSPRAKMLVRGGVGSVVLLLILSLALSVPYFEYVLSLTGSLISSFICLVFHASSTSKSAGLESPRRPDSSTCCLLCWVASLGCWVRSRLQGRCSTASALVEAVAY</sequence>
<gene>
    <name evidence="8" type="ORF">HPP92_026396</name>
</gene>
<dbReference type="OrthoDB" id="10259545at2759"/>
<feature type="transmembrane region" description="Helical" evidence="6">
    <location>
        <begin position="221"/>
        <end position="245"/>
    </location>
</feature>
<comment type="subcellular location">
    <subcellularLocation>
        <location evidence="1">Membrane</location>
        <topology evidence="1">Multi-pass membrane protein</topology>
    </subcellularLocation>
</comment>
<dbReference type="EMBL" id="JADCNL010000055">
    <property type="protein sequence ID" value="KAG0451486.1"/>
    <property type="molecule type" value="Genomic_DNA"/>
</dbReference>
<feature type="transmembrane region" description="Helical" evidence="6">
    <location>
        <begin position="110"/>
        <end position="131"/>
    </location>
</feature>
<keyword evidence="2 6" id="KW-0812">Transmembrane</keyword>
<dbReference type="PANTHER" id="PTHR22950">
    <property type="entry name" value="AMINO ACID TRANSPORTER"/>
    <property type="match status" value="1"/>
</dbReference>
<feature type="transmembrane region" description="Helical" evidence="6">
    <location>
        <begin position="193"/>
        <end position="214"/>
    </location>
</feature>
<dbReference type="PANTHER" id="PTHR22950:SF696">
    <property type="entry name" value="AMINO ACID TRANSPORTER TRANSMEMBRANE DOMAIN-CONTAINING PROTEIN"/>
    <property type="match status" value="1"/>
</dbReference>
<keyword evidence="4 6" id="KW-1133">Transmembrane helix</keyword>
<feature type="transmembrane region" description="Helical" evidence="6">
    <location>
        <begin position="339"/>
        <end position="357"/>
    </location>
</feature>
<dbReference type="AlphaFoldDB" id="A0A835PG22"/>
<evidence type="ECO:0000256" key="4">
    <source>
        <dbReference type="ARBA" id="ARBA00022989"/>
    </source>
</evidence>
<evidence type="ECO:0000256" key="1">
    <source>
        <dbReference type="ARBA" id="ARBA00004141"/>
    </source>
</evidence>
<keyword evidence="5 6" id="KW-0472">Membrane</keyword>
<keyword evidence="3" id="KW-0029">Amino-acid transport</keyword>
<evidence type="ECO:0000256" key="6">
    <source>
        <dbReference type="SAM" id="Phobius"/>
    </source>
</evidence>
<evidence type="ECO:0000259" key="7">
    <source>
        <dbReference type="Pfam" id="PF01490"/>
    </source>
</evidence>
<dbReference type="GO" id="GO:0005774">
    <property type="term" value="C:vacuolar membrane"/>
    <property type="evidence" value="ECO:0007669"/>
    <property type="project" value="TreeGrafter"/>
</dbReference>
<feature type="non-terminal residue" evidence="8">
    <location>
        <position position="1"/>
    </location>
</feature>
<evidence type="ECO:0000313" key="8">
    <source>
        <dbReference type="EMBL" id="KAG0451486.1"/>
    </source>
</evidence>
<evidence type="ECO:0000256" key="2">
    <source>
        <dbReference type="ARBA" id="ARBA00022692"/>
    </source>
</evidence>
<keyword evidence="9" id="KW-1185">Reference proteome</keyword>
<dbReference type="Proteomes" id="UP000636800">
    <property type="component" value="Unassembled WGS sequence"/>
</dbReference>
<evidence type="ECO:0000256" key="5">
    <source>
        <dbReference type="ARBA" id="ARBA00023136"/>
    </source>
</evidence>
<organism evidence="8 9">
    <name type="scientific">Vanilla planifolia</name>
    <name type="common">Vanilla</name>
    <dbReference type="NCBI Taxonomy" id="51239"/>
    <lineage>
        <taxon>Eukaryota</taxon>
        <taxon>Viridiplantae</taxon>
        <taxon>Streptophyta</taxon>
        <taxon>Embryophyta</taxon>
        <taxon>Tracheophyta</taxon>
        <taxon>Spermatophyta</taxon>
        <taxon>Magnoliopsida</taxon>
        <taxon>Liliopsida</taxon>
        <taxon>Asparagales</taxon>
        <taxon>Orchidaceae</taxon>
        <taxon>Vanilloideae</taxon>
        <taxon>Vanilleae</taxon>
        <taxon>Vanilla</taxon>
    </lineage>
</organism>
<evidence type="ECO:0000313" key="9">
    <source>
        <dbReference type="Proteomes" id="UP000636800"/>
    </source>
</evidence>
<name>A0A835PG22_VANPL</name>
<dbReference type="Pfam" id="PF01490">
    <property type="entry name" value="Aa_trans"/>
    <property type="match status" value="1"/>
</dbReference>
<evidence type="ECO:0000256" key="3">
    <source>
        <dbReference type="ARBA" id="ARBA00022970"/>
    </source>
</evidence>
<reference evidence="8 9" key="1">
    <citation type="journal article" date="2020" name="Nat. Food">
        <title>A phased Vanilla planifolia genome enables genetic improvement of flavour and production.</title>
        <authorList>
            <person name="Hasing T."/>
            <person name="Tang H."/>
            <person name="Brym M."/>
            <person name="Khazi F."/>
            <person name="Huang T."/>
            <person name="Chambers A.H."/>
        </authorList>
    </citation>
    <scope>NUCLEOTIDE SEQUENCE [LARGE SCALE GENOMIC DNA]</scope>
    <source>
        <tissue evidence="8">Leaf</tissue>
    </source>
</reference>
<proteinExistence type="predicted"/>
<feature type="transmembrane region" description="Helical" evidence="6">
    <location>
        <begin position="79"/>
        <end position="98"/>
    </location>
</feature>
<feature type="transmembrane region" description="Helical" evidence="6">
    <location>
        <begin position="265"/>
        <end position="283"/>
    </location>
</feature>